<dbReference type="Gene3D" id="1.20.900.10">
    <property type="entry name" value="Dbl homology (DH) domain"/>
    <property type="match status" value="1"/>
</dbReference>
<dbReference type="PROSITE" id="PS00135">
    <property type="entry name" value="TRYPSIN_SER"/>
    <property type="match status" value="1"/>
</dbReference>
<dbReference type="CDD" id="cd13388">
    <property type="entry name" value="PH1_FGD1-4_like"/>
    <property type="match status" value="1"/>
</dbReference>
<dbReference type="InterPro" id="IPR018114">
    <property type="entry name" value="TRYPSIN_HIS"/>
</dbReference>
<evidence type="ECO:0000256" key="5">
    <source>
        <dbReference type="ARBA" id="ARBA00022771"/>
    </source>
</evidence>
<evidence type="ECO:0000256" key="2">
    <source>
        <dbReference type="ARBA" id="ARBA00022490"/>
    </source>
</evidence>
<dbReference type="Gene3D" id="2.30.29.30">
    <property type="entry name" value="Pleckstrin-homology domain (PH domain)/Phosphotyrosine-binding domain (PTB)"/>
    <property type="match status" value="2"/>
</dbReference>
<comment type="subcellular location">
    <subcellularLocation>
        <location evidence="1">Cytoplasm</location>
        <location evidence="1">Cytoskeleton</location>
    </subcellularLocation>
</comment>
<keyword evidence="4" id="KW-0479">Metal-binding</keyword>
<dbReference type="PANTHER" id="PTHR12673">
    <property type="entry name" value="FACIOGENITAL DYSPLASIA PROTEIN"/>
    <property type="match status" value="1"/>
</dbReference>
<feature type="region of interest" description="Disordered" evidence="11">
    <location>
        <begin position="374"/>
        <end position="407"/>
    </location>
</feature>
<dbReference type="GO" id="GO:0005085">
    <property type="term" value="F:guanyl-nucleotide exchange factor activity"/>
    <property type="evidence" value="ECO:0007669"/>
    <property type="project" value="UniProtKB-KW"/>
</dbReference>
<evidence type="ECO:0000256" key="11">
    <source>
        <dbReference type="SAM" id="MobiDB-lite"/>
    </source>
</evidence>
<dbReference type="Pfam" id="PF00621">
    <property type="entry name" value="RhoGEF"/>
    <property type="match status" value="1"/>
</dbReference>
<dbReference type="InterPro" id="IPR000306">
    <property type="entry name" value="Znf_FYVE"/>
</dbReference>
<keyword evidence="10" id="KW-0720">Serine protease</keyword>
<dbReference type="InterPro" id="IPR043504">
    <property type="entry name" value="Peptidase_S1_PA_chymotrypsin"/>
</dbReference>
<dbReference type="CDD" id="cd00065">
    <property type="entry name" value="FYVE_like_SF"/>
    <property type="match status" value="1"/>
</dbReference>
<dbReference type="InterPro" id="IPR035899">
    <property type="entry name" value="DBL_dom_sf"/>
</dbReference>
<accession>A0AAD9RWQ6</accession>
<dbReference type="Pfam" id="PF00089">
    <property type="entry name" value="Trypsin"/>
    <property type="match status" value="1"/>
</dbReference>
<evidence type="ECO:0000256" key="1">
    <source>
        <dbReference type="ARBA" id="ARBA00004245"/>
    </source>
</evidence>
<evidence type="ECO:0000259" key="16">
    <source>
        <dbReference type="PROSITE" id="PS50240"/>
    </source>
</evidence>
<dbReference type="Pfam" id="PF22697">
    <property type="entry name" value="SOS1_NGEF_PH"/>
    <property type="match status" value="1"/>
</dbReference>
<dbReference type="SMART" id="SM00325">
    <property type="entry name" value="RhoGEF"/>
    <property type="match status" value="1"/>
</dbReference>
<dbReference type="Pfam" id="PF00169">
    <property type="entry name" value="PH"/>
    <property type="match status" value="1"/>
</dbReference>
<evidence type="ECO:0000256" key="6">
    <source>
        <dbReference type="ARBA" id="ARBA00022833"/>
    </source>
</evidence>
<dbReference type="InterPro" id="IPR009003">
    <property type="entry name" value="Peptidase_S1_PA"/>
</dbReference>
<dbReference type="SMART" id="SM00233">
    <property type="entry name" value="PH"/>
    <property type="match status" value="2"/>
</dbReference>
<dbReference type="InterPro" id="IPR001849">
    <property type="entry name" value="PH_domain"/>
</dbReference>
<dbReference type="SUPFAM" id="SSF50494">
    <property type="entry name" value="Trypsin-like serine proteases"/>
    <property type="match status" value="1"/>
</dbReference>
<protein>
    <submittedName>
        <fullName evidence="17">Uncharacterized protein</fullName>
    </submittedName>
</protein>
<feature type="signal peptide" evidence="12">
    <location>
        <begin position="1"/>
        <end position="24"/>
    </location>
</feature>
<dbReference type="CDD" id="cd00190">
    <property type="entry name" value="Tryp_SPc"/>
    <property type="match status" value="1"/>
</dbReference>
<keyword evidence="12" id="KW-0732">Signal</keyword>
<evidence type="ECO:0000259" key="15">
    <source>
        <dbReference type="PROSITE" id="PS50178"/>
    </source>
</evidence>
<keyword evidence="8" id="KW-0206">Cytoskeleton</keyword>
<dbReference type="PROSITE" id="PS50010">
    <property type="entry name" value="DH_2"/>
    <property type="match status" value="1"/>
</dbReference>
<keyword evidence="10" id="KW-0645">Protease</keyword>
<dbReference type="AlphaFoldDB" id="A0AAD9RWQ6"/>
<keyword evidence="18" id="KW-1185">Reference proteome</keyword>
<comment type="caution">
    <text evidence="17">The sequence shown here is derived from an EMBL/GenBank/DDBJ whole genome shotgun (WGS) entry which is preliminary data.</text>
</comment>
<evidence type="ECO:0000259" key="14">
    <source>
        <dbReference type="PROSITE" id="PS50010"/>
    </source>
</evidence>
<dbReference type="CDD" id="cd00160">
    <property type="entry name" value="RhoGEF"/>
    <property type="match status" value="1"/>
</dbReference>
<keyword evidence="2" id="KW-0963">Cytoplasm</keyword>
<dbReference type="InterPro" id="IPR017455">
    <property type="entry name" value="Znf_FYVE-rel"/>
</dbReference>
<feature type="domain" description="Peptidase S1" evidence="16">
    <location>
        <begin position="67"/>
        <end position="330"/>
    </location>
</feature>
<feature type="domain" description="PH" evidence="13">
    <location>
        <begin position="916"/>
        <end position="1020"/>
    </location>
</feature>
<keyword evidence="5 9" id="KW-0863">Zinc-finger</keyword>
<feature type="domain" description="FYVE-type" evidence="15">
    <location>
        <begin position="872"/>
        <end position="902"/>
    </location>
</feature>
<dbReference type="Proteomes" id="UP001258017">
    <property type="component" value="Unassembled WGS sequence"/>
</dbReference>
<dbReference type="SMART" id="SM00020">
    <property type="entry name" value="Tryp_SPc"/>
    <property type="match status" value="1"/>
</dbReference>
<reference evidence="17" key="2">
    <citation type="journal article" date="2023" name="Commun. Biol.">
        <title>Intrasexual cuticular hydrocarbon dimorphism in a wasp sheds light on hydrocarbon biosynthesis genes in Hymenoptera.</title>
        <authorList>
            <person name="Moris V.C."/>
            <person name="Podsiadlowski L."/>
            <person name="Martin S."/>
            <person name="Oeyen J.P."/>
            <person name="Donath A."/>
            <person name="Petersen M."/>
            <person name="Wilbrandt J."/>
            <person name="Misof B."/>
            <person name="Liedtke D."/>
            <person name="Thamm M."/>
            <person name="Scheiner R."/>
            <person name="Schmitt T."/>
            <person name="Niehuis O."/>
        </authorList>
    </citation>
    <scope>NUCLEOTIDE SEQUENCE</scope>
    <source>
        <strain evidence="17">GBR_01_08_01A</strain>
    </source>
</reference>
<dbReference type="PROSITE" id="PS00134">
    <property type="entry name" value="TRYPSIN_HIS"/>
    <property type="match status" value="1"/>
</dbReference>
<dbReference type="GO" id="GO:0008270">
    <property type="term" value="F:zinc ion binding"/>
    <property type="evidence" value="ECO:0007669"/>
    <property type="project" value="UniProtKB-KW"/>
</dbReference>
<dbReference type="PROSITE" id="PS50178">
    <property type="entry name" value="ZF_FYVE"/>
    <property type="match status" value="1"/>
</dbReference>
<dbReference type="Pfam" id="PF01363">
    <property type="entry name" value="FYVE"/>
    <property type="match status" value="1"/>
</dbReference>
<evidence type="ECO:0000256" key="10">
    <source>
        <dbReference type="RuleBase" id="RU363034"/>
    </source>
</evidence>
<feature type="domain" description="PH" evidence="13">
    <location>
        <begin position="753"/>
        <end position="851"/>
    </location>
</feature>
<dbReference type="InterPro" id="IPR011011">
    <property type="entry name" value="Znf_FYVE_PHD"/>
</dbReference>
<evidence type="ECO:0000256" key="9">
    <source>
        <dbReference type="PROSITE-ProRule" id="PRU00091"/>
    </source>
</evidence>
<dbReference type="InterPro" id="IPR000219">
    <property type="entry name" value="DH_dom"/>
</dbReference>
<dbReference type="GO" id="GO:0005737">
    <property type="term" value="C:cytoplasm"/>
    <property type="evidence" value="ECO:0007669"/>
    <property type="project" value="TreeGrafter"/>
</dbReference>
<feature type="region of interest" description="Disordered" evidence="11">
    <location>
        <begin position="489"/>
        <end position="538"/>
    </location>
</feature>
<dbReference type="PANTHER" id="PTHR12673:SF241">
    <property type="entry name" value="DH DOMAIN-CONTAINING PROTEIN"/>
    <property type="match status" value="1"/>
</dbReference>
<dbReference type="InterPro" id="IPR033116">
    <property type="entry name" value="TRYPSIN_SER"/>
</dbReference>
<organism evidence="17 18">
    <name type="scientific">Odynerus spinipes</name>
    <dbReference type="NCBI Taxonomy" id="1348599"/>
    <lineage>
        <taxon>Eukaryota</taxon>
        <taxon>Metazoa</taxon>
        <taxon>Ecdysozoa</taxon>
        <taxon>Arthropoda</taxon>
        <taxon>Hexapoda</taxon>
        <taxon>Insecta</taxon>
        <taxon>Pterygota</taxon>
        <taxon>Neoptera</taxon>
        <taxon>Endopterygota</taxon>
        <taxon>Hymenoptera</taxon>
        <taxon>Apocrita</taxon>
        <taxon>Aculeata</taxon>
        <taxon>Vespoidea</taxon>
        <taxon>Vespidae</taxon>
        <taxon>Eumeninae</taxon>
        <taxon>Odynerus</taxon>
    </lineage>
</organism>
<dbReference type="PROSITE" id="PS50003">
    <property type="entry name" value="PH_DOMAIN"/>
    <property type="match status" value="2"/>
</dbReference>
<feature type="domain" description="DH" evidence="14">
    <location>
        <begin position="536"/>
        <end position="724"/>
    </location>
</feature>
<dbReference type="InterPro" id="IPR055251">
    <property type="entry name" value="SOS1_NGEF_PH"/>
</dbReference>
<dbReference type="EMBL" id="JAIFRP010000007">
    <property type="protein sequence ID" value="KAK2587189.1"/>
    <property type="molecule type" value="Genomic_DNA"/>
</dbReference>
<dbReference type="PROSITE" id="PS51257">
    <property type="entry name" value="PROKAR_LIPOPROTEIN"/>
    <property type="match status" value="1"/>
</dbReference>
<dbReference type="SUPFAM" id="SSF48065">
    <property type="entry name" value="DBL homology domain (DH-domain)"/>
    <property type="match status" value="1"/>
</dbReference>
<proteinExistence type="predicted"/>
<evidence type="ECO:0000256" key="7">
    <source>
        <dbReference type="ARBA" id="ARBA00023157"/>
    </source>
</evidence>
<keyword evidence="3" id="KW-0344">Guanine-nucleotide releasing factor</keyword>
<dbReference type="GO" id="GO:0004252">
    <property type="term" value="F:serine-type endopeptidase activity"/>
    <property type="evidence" value="ECO:0007669"/>
    <property type="project" value="InterPro"/>
</dbReference>
<dbReference type="PROSITE" id="PS50240">
    <property type="entry name" value="TRYPSIN_DOM"/>
    <property type="match status" value="1"/>
</dbReference>
<dbReference type="InterPro" id="IPR051092">
    <property type="entry name" value="FYVE_RhoGEF_PH"/>
</dbReference>
<evidence type="ECO:0000313" key="17">
    <source>
        <dbReference type="EMBL" id="KAK2587189.1"/>
    </source>
</evidence>
<feature type="compositionally biased region" description="Polar residues" evidence="11">
    <location>
        <begin position="374"/>
        <end position="405"/>
    </location>
</feature>
<dbReference type="GO" id="GO:0005856">
    <property type="term" value="C:cytoskeleton"/>
    <property type="evidence" value="ECO:0007669"/>
    <property type="project" value="UniProtKB-SubCell"/>
</dbReference>
<evidence type="ECO:0000256" key="12">
    <source>
        <dbReference type="SAM" id="SignalP"/>
    </source>
</evidence>
<evidence type="ECO:0000256" key="3">
    <source>
        <dbReference type="ARBA" id="ARBA00022658"/>
    </source>
</evidence>
<dbReference type="InterPro" id="IPR001314">
    <property type="entry name" value="Peptidase_S1A"/>
</dbReference>
<keyword evidence="6" id="KW-0862">Zinc</keyword>
<name>A0AAD9RWQ6_9HYME</name>
<feature type="chain" id="PRO_5041953454" evidence="12">
    <location>
        <begin position="25"/>
        <end position="1044"/>
    </location>
</feature>
<gene>
    <name evidence="17" type="ORF">KPH14_002934</name>
</gene>
<dbReference type="InterPro" id="IPR001254">
    <property type="entry name" value="Trypsin_dom"/>
</dbReference>
<reference evidence="17" key="1">
    <citation type="submission" date="2021-08" db="EMBL/GenBank/DDBJ databases">
        <authorList>
            <person name="Misof B."/>
            <person name="Oliver O."/>
            <person name="Podsiadlowski L."/>
            <person name="Donath A."/>
            <person name="Peters R."/>
            <person name="Mayer C."/>
            <person name="Rust J."/>
            <person name="Gunkel S."/>
            <person name="Lesny P."/>
            <person name="Martin S."/>
            <person name="Oeyen J.P."/>
            <person name="Petersen M."/>
            <person name="Panagiotis P."/>
            <person name="Wilbrandt J."/>
            <person name="Tanja T."/>
        </authorList>
    </citation>
    <scope>NUCLEOTIDE SEQUENCE</scope>
    <source>
        <strain evidence="17">GBR_01_08_01A</strain>
        <tissue evidence="17">Thorax + abdomen</tissue>
    </source>
</reference>
<evidence type="ECO:0000256" key="4">
    <source>
        <dbReference type="ARBA" id="ARBA00022723"/>
    </source>
</evidence>
<dbReference type="GO" id="GO:0046847">
    <property type="term" value="P:filopodium assembly"/>
    <property type="evidence" value="ECO:0007669"/>
    <property type="project" value="TreeGrafter"/>
</dbReference>
<evidence type="ECO:0000259" key="13">
    <source>
        <dbReference type="PROSITE" id="PS50003"/>
    </source>
</evidence>
<evidence type="ECO:0000256" key="8">
    <source>
        <dbReference type="ARBA" id="ARBA00023212"/>
    </source>
</evidence>
<dbReference type="Gene3D" id="3.30.40.10">
    <property type="entry name" value="Zinc/RING finger domain, C3HC4 (zinc finger)"/>
    <property type="match status" value="1"/>
</dbReference>
<dbReference type="PRINTS" id="PR00722">
    <property type="entry name" value="CHYMOTRYPSIN"/>
</dbReference>
<dbReference type="InterPro" id="IPR013083">
    <property type="entry name" value="Znf_RING/FYVE/PHD"/>
</dbReference>
<sequence>MNSYTMKTILFFAIALTACQESYGYSNIVKIPTNISTYYNSANRHKVAKEATVTESSIQPTTDDDRIAGGQYAREQQFPFVVVVHRLAGRGMIAQCGGSILSSRWVLTAGHCIAEYPHKFFLVFGIIDKSGIQYDYNLGPGISMMTTRSYLHPRYRKSINDIGLLYTPQDIPFSSKIQPISIASHNDMYTNYDGTTAFVIGWGKDHTGGSTTQALKYAALTILSQRECGLYWDVDERNVCTAFGAGQNACQGDSGGPLVVQGSDGRYLQIGIVSYGDAYCPSNRPGPNHYASDNASLPVAVLRLCVQYQQERMQRGQLRDISSWMTRLFPDPSDGSNRMEAFKMFSSKTNCPTSTFYTDLEITESKEVVTEVYQESQCTKTSESPEQQSGTNEDGNSQDSDMQTTTEDHQYARHSFHRIASYGGFPRFQPFVMSASSPAACIDINSSEEISKETSYVAMSHSVLEYRSSRYAASERNSHQYTLDAYAISESESEEESDDTRSSETESITVTDQTDESASEPKLRVQRNSPDSKRKKARRVAEELLVTEKKYVNILHLIDQVFQFRVDQENRAHPMFPPETVQHMFSNIKSIYKFHNDFLLPQLEERMQCWDSKPRIGDIMKNFAPFLKMYTEYVKNFDYAMNLINTLQSKVARFATIINEIQKLDECAKLSLPHHMLSPIQRLPRYELLLKDYLKNLTEENSDYEDTKKALQLVSTAANHTNEAMKKIDKFKKLLEIQESIYDATDLVSATRELIKEGRIVKISARSGDHQERHLFLFSDLLLLCSLRLIPGPPYRLRAKFMVEDLQVVEGDNLETANTFYIRDENKSVELYTHSAAEKASWLDALFQTMQEIMRRKASLKTGNAKTSLVKADDVTRCMVCEVIFSVMKRKHNCRACGIVVCRPVPSLLQVSASAPSVLSGYLLLKTQASKPWTRRWFALHIDFVLYTFKSETERMAMTATPMPGFMVTDGAMLPDEDPLSSKDRIRAFKMHHSRKCYYLQASSEDDKEKWMHALQLATKAELPHLTEIESENAQECQSLNDIQ</sequence>
<dbReference type="SMART" id="SM00064">
    <property type="entry name" value="FYVE"/>
    <property type="match status" value="1"/>
</dbReference>
<dbReference type="Gene3D" id="2.40.10.10">
    <property type="entry name" value="Trypsin-like serine proteases"/>
    <property type="match status" value="1"/>
</dbReference>
<dbReference type="SUPFAM" id="SSF50729">
    <property type="entry name" value="PH domain-like"/>
    <property type="match status" value="2"/>
</dbReference>
<keyword evidence="7" id="KW-1015">Disulfide bond</keyword>
<dbReference type="GO" id="GO:0006508">
    <property type="term" value="P:proteolysis"/>
    <property type="evidence" value="ECO:0007669"/>
    <property type="project" value="UniProtKB-KW"/>
</dbReference>
<dbReference type="InterPro" id="IPR011993">
    <property type="entry name" value="PH-like_dom_sf"/>
</dbReference>
<evidence type="ECO:0000313" key="18">
    <source>
        <dbReference type="Proteomes" id="UP001258017"/>
    </source>
</evidence>
<dbReference type="CDD" id="cd13238">
    <property type="entry name" value="PH2_FGD4_insect-like"/>
    <property type="match status" value="1"/>
</dbReference>
<dbReference type="SUPFAM" id="SSF57903">
    <property type="entry name" value="FYVE/PHD zinc finger"/>
    <property type="match status" value="1"/>
</dbReference>
<dbReference type="GO" id="GO:0007010">
    <property type="term" value="P:cytoskeleton organization"/>
    <property type="evidence" value="ECO:0007669"/>
    <property type="project" value="TreeGrafter"/>
</dbReference>
<keyword evidence="10" id="KW-0378">Hydrolase</keyword>